<dbReference type="EMBL" id="HBGJ01014300">
    <property type="protein sequence ID" value="CAD9250758.1"/>
    <property type="molecule type" value="Transcribed_RNA"/>
</dbReference>
<gene>
    <name evidence="1" type="ORF">PPAR1163_LOCUS9119</name>
    <name evidence="2" type="ORF">PPAR1163_LOCUS9128</name>
</gene>
<reference evidence="2" key="1">
    <citation type="submission" date="2021-01" db="EMBL/GenBank/DDBJ databases">
        <authorList>
            <person name="Corre E."/>
            <person name="Pelletier E."/>
            <person name="Niang G."/>
            <person name="Scheremetjew M."/>
            <person name="Finn R."/>
            <person name="Kale V."/>
            <person name="Holt S."/>
            <person name="Cochrane G."/>
            <person name="Meng A."/>
            <person name="Brown T."/>
            <person name="Cohen L."/>
        </authorList>
    </citation>
    <scope>NUCLEOTIDE SEQUENCE</scope>
    <source>
        <strain evidence="2">CCMP2877</strain>
    </source>
</reference>
<proteinExistence type="predicted"/>
<evidence type="ECO:0000313" key="1">
    <source>
        <dbReference type="EMBL" id="CAD9250758.1"/>
    </source>
</evidence>
<evidence type="ECO:0008006" key="3">
    <source>
        <dbReference type="Google" id="ProtNLM"/>
    </source>
</evidence>
<name>A0A6U4F081_9STRA</name>
<organism evidence="2">
    <name type="scientific">Phaeomonas parva</name>
    <dbReference type="NCBI Taxonomy" id="124430"/>
    <lineage>
        <taxon>Eukaryota</taxon>
        <taxon>Sar</taxon>
        <taxon>Stramenopiles</taxon>
        <taxon>Ochrophyta</taxon>
        <taxon>Pinguiophyceae</taxon>
        <taxon>Pinguiochrysidales</taxon>
        <taxon>Pinguiochrysidaceae</taxon>
        <taxon>Phaeomonas</taxon>
    </lineage>
</organism>
<sequence>MGYSSVSTTTSARGPLPNDVLDRLKRHSGTMFATLDVKAWTTVDPQYASSVYFADCADEQNQLQPLVMMPCFWPHLIIFSLCNVPKVACEVMCCKGQAAAASNYWVVSDMGVHRVTMEIPPMADESQSVFSVNFLQMDTVAMDKPRPCSACWRTVCCVPNMPYIGIYSSKTAARQAYKPPVGTINGVKNPESFMEAIKEGEKAARENPMLAALGTVPGQPGAMNVAAAMQMQQMNRGGAGGADSIEERLVKLNNLKDKGLVTDAEYAKRREEILNDV</sequence>
<protein>
    <recommendedName>
        <fullName evidence="3">SHOCT domain-containing protein</fullName>
    </recommendedName>
</protein>
<evidence type="ECO:0000313" key="2">
    <source>
        <dbReference type="EMBL" id="CAD9250767.1"/>
    </source>
</evidence>
<dbReference type="AlphaFoldDB" id="A0A6U4F081"/>
<dbReference type="EMBL" id="HBGJ01014310">
    <property type="protein sequence ID" value="CAD9250767.1"/>
    <property type="molecule type" value="Transcribed_RNA"/>
</dbReference>
<accession>A0A6U4F081</accession>